<evidence type="ECO:0000256" key="4">
    <source>
        <dbReference type="ARBA" id="ARBA00022692"/>
    </source>
</evidence>
<keyword evidence="14" id="KW-0346">Stress response</keyword>
<dbReference type="Gene3D" id="3.30.2010.10">
    <property type="entry name" value="Metalloproteases ('zincins'), catalytic domain"/>
    <property type="match status" value="1"/>
</dbReference>
<keyword evidence="5" id="KW-0479">Metal-binding</keyword>
<keyword evidence="4 12" id="KW-0812">Transmembrane</keyword>
<keyword evidence="7 11" id="KW-0862">Zinc</keyword>
<keyword evidence="9 11" id="KW-0482">Metalloprotease</keyword>
<evidence type="ECO:0000313" key="14">
    <source>
        <dbReference type="EMBL" id="PRY73374.1"/>
    </source>
</evidence>
<evidence type="ECO:0000256" key="12">
    <source>
        <dbReference type="SAM" id="Phobius"/>
    </source>
</evidence>
<name>A0A2T0VRX3_9GAMM</name>
<evidence type="ECO:0000256" key="1">
    <source>
        <dbReference type="ARBA" id="ARBA00004651"/>
    </source>
</evidence>
<feature type="transmembrane region" description="Helical" evidence="12">
    <location>
        <begin position="43"/>
        <end position="66"/>
    </location>
</feature>
<dbReference type="EMBL" id="PVTM01000001">
    <property type="protein sequence ID" value="PRY73374.1"/>
    <property type="molecule type" value="Genomic_DNA"/>
</dbReference>
<sequence length="319" mass="34823">MPIGTQRLWRSRVKNGLQTLLIMAGLALVLAVPGYLLAGGLGIVVSLGVVVAGAFAGSWVPARVILADAGAGLLHRHQAPSLYRLLDTLYRRAGLTRPPQLFYAPSPELNAFAVGTRHDGGIAVTEGLLHTLTLRELAGVLAHEVSHLRHGDTRVMSMAAAMTRLTLWLTTVLQLSLLLMVPLILAGELRLPWSLLLVVAFAPSLSTLLQLALSRNREYTADLDAVALTGDPRGLASALAVLERHHGRWLAALFGRHPPAGLDWLRTHPPTEERIRRLMGVDESLASPLHDHHGNHQAPAEILERPGAMGRRYWIRRRR</sequence>
<dbReference type="InterPro" id="IPR001915">
    <property type="entry name" value="Peptidase_M48"/>
</dbReference>
<evidence type="ECO:0000256" key="10">
    <source>
        <dbReference type="ARBA" id="ARBA00023136"/>
    </source>
</evidence>
<accession>A0A2T0VRX3</accession>
<dbReference type="InterPro" id="IPR050083">
    <property type="entry name" value="HtpX_protease"/>
</dbReference>
<reference evidence="14 15" key="1">
    <citation type="submission" date="2018-03" db="EMBL/GenBank/DDBJ databases">
        <title>Comparative analysis of microorganisms from saline springs in Andes Mountain Range, Colombia.</title>
        <authorList>
            <person name="Rubin E."/>
        </authorList>
    </citation>
    <scope>NUCLEOTIDE SEQUENCE [LARGE SCALE GENOMIC DNA]</scope>
    <source>
        <strain evidence="14 15">USBA 854</strain>
    </source>
</reference>
<protein>
    <submittedName>
        <fullName evidence="14">Heat shock protein HtpX</fullName>
    </submittedName>
</protein>
<dbReference type="RefSeq" id="WP_106229010.1">
    <property type="nucleotide sequence ID" value="NZ_PVTM01000001.1"/>
</dbReference>
<dbReference type="GO" id="GO:0004222">
    <property type="term" value="F:metalloendopeptidase activity"/>
    <property type="evidence" value="ECO:0007669"/>
    <property type="project" value="InterPro"/>
</dbReference>
<dbReference type="Pfam" id="PF01435">
    <property type="entry name" value="Peptidase_M48"/>
    <property type="match status" value="1"/>
</dbReference>
<evidence type="ECO:0000256" key="5">
    <source>
        <dbReference type="ARBA" id="ARBA00022723"/>
    </source>
</evidence>
<gene>
    <name evidence="14" type="ORF">BCL64_10137</name>
</gene>
<feature type="transmembrane region" description="Helical" evidence="12">
    <location>
        <begin position="165"/>
        <end position="185"/>
    </location>
</feature>
<dbReference type="GO" id="GO:0005886">
    <property type="term" value="C:plasma membrane"/>
    <property type="evidence" value="ECO:0007669"/>
    <property type="project" value="UniProtKB-SubCell"/>
</dbReference>
<dbReference type="GO" id="GO:0046872">
    <property type="term" value="F:metal ion binding"/>
    <property type="evidence" value="ECO:0007669"/>
    <property type="project" value="UniProtKB-KW"/>
</dbReference>
<dbReference type="Proteomes" id="UP000239896">
    <property type="component" value="Unassembled WGS sequence"/>
</dbReference>
<keyword evidence="15" id="KW-1185">Reference proteome</keyword>
<evidence type="ECO:0000256" key="8">
    <source>
        <dbReference type="ARBA" id="ARBA00022989"/>
    </source>
</evidence>
<evidence type="ECO:0000256" key="7">
    <source>
        <dbReference type="ARBA" id="ARBA00022833"/>
    </source>
</evidence>
<evidence type="ECO:0000256" key="2">
    <source>
        <dbReference type="ARBA" id="ARBA00022475"/>
    </source>
</evidence>
<feature type="transmembrane region" description="Helical" evidence="12">
    <location>
        <begin position="191"/>
        <end position="213"/>
    </location>
</feature>
<comment type="cofactor">
    <cofactor evidence="11">
        <name>Zn(2+)</name>
        <dbReference type="ChEBI" id="CHEBI:29105"/>
    </cofactor>
    <text evidence="11">Binds 1 zinc ion per subunit.</text>
</comment>
<comment type="caution">
    <text evidence="14">The sequence shown here is derived from an EMBL/GenBank/DDBJ whole genome shotgun (WGS) entry which is preliminary data.</text>
</comment>
<dbReference type="CDD" id="cd07339">
    <property type="entry name" value="M48B_HtpX_like"/>
    <property type="match status" value="1"/>
</dbReference>
<dbReference type="AlphaFoldDB" id="A0A2T0VRX3"/>
<keyword evidence="3 11" id="KW-0645">Protease</keyword>
<dbReference type="PANTHER" id="PTHR43221">
    <property type="entry name" value="PROTEASE HTPX"/>
    <property type="match status" value="1"/>
</dbReference>
<feature type="domain" description="Peptidase M48" evidence="13">
    <location>
        <begin position="78"/>
        <end position="279"/>
    </location>
</feature>
<evidence type="ECO:0000256" key="11">
    <source>
        <dbReference type="RuleBase" id="RU003983"/>
    </source>
</evidence>
<dbReference type="PANTHER" id="PTHR43221:SF1">
    <property type="entry name" value="PROTEASE HTPX"/>
    <property type="match status" value="1"/>
</dbReference>
<feature type="transmembrane region" description="Helical" evidence="12">
    <location>
        <begin position="20"/>
        <end position="37"/>
    </location>
</feature>
<comment type="similarity">
    <text evidence="11">Belongs to the peptidase M48 family.</text>
</comment>
<dbReference type="GO" id="GO:0006508">
    <property type="term" value="P:proteolysis"/>
    <property type="evidence" value="ECO:0007669"/>
    <property type="project" value="UniProtKB-KW"/>
</dbReference>
<evidence type="ECO:0000256" key="3">
    <source>
        <dbReference type="ARBA" id="ARBA00022670"/>
    </source>
</evidence>
<evidence type="ECO:0000256" key="9">
    <source>
        <dbReference type="ARBA" id="ARBA00023049"/>
    </source>
</evidence>
<proteinExistence type="inferred from homology"/>
<organism evidence="14 15">
    <name type="scientific">Halomonas ventosae</name>
    <dbReference type="NCBI Taxonomy" id="229007"/>
    <lineage>
        <taxon>Bacteria</taxon>
        <taxon>Pseudomonadati</taxon>
        <taxon>Pseudomonadota</taxon>
        <taxon>Gammaproteobacteria</taxon>
        <taxon>Oceanospirillales</taxon>
        <taxon>Halomonadaceae</taxon>
        <taxon>Halomonas</taxon>
    </lineage>
</organism>
<evidence type="ECO:0000256" key="6">
    <source>
        <dbReference type="ARBA" id="ARBA00022801"/>
    </source>
</evidence>
<evidence type="ECO:0000259" key="13">
    <source>
        <dbReference type="Pfam" id="PF01435"/>
    </source>
</evidence>
<keyword evidence="2" id="KW-1003">Cell membrane</keyword>
<keyword evidence="10 12" id="KW-0472">Membrane</keyword>
<keyword evidence="6 11" id="KW-0378">Hydrolase</keyword>
<comment type="subcellular location">
    <subcellularLocation>
        <location evidence="1">Cell membrane</location>
        <topology evidence="1">Multi-pass membrane protein</topology>
    </subcellularLocation>
</comment>
<evidence type="ECO:0000313" key="15">
    <source>
        <dbReference type="Proteomes" id="UP000239896"/>
    </source>
</evidence>
<keyword evidence="8 12" id="KW-1133">Transmembrane helix</keyword>